<accession>A0A699Z5U3</accession>
<keyword evidence="2" id="KW-1185">Reference proteome</keyword>
<proteinExistence type="predicted"/>
<evidence type="ECO:0000313" key="2">
    <source>
        <dbReference type="Proteomes" id="UP000485058"/>
    </source>
</evidence>
<gene>
    <name evidence="1" type="ORF">HaLaN_14118</name>
</gene>
<reference evidence="1 2" key="1">
    <citation type="submission" date="2020-02" db="EMBL/GenBank/DDBJ databases">
        <title>Draft genome sequence of Haematococcus lacustris strain NIES-144.</title>
        <authorList>
            <person name="Morimoto D."/>
            <person name="Nakagawa S."/>
            <person name="Yoshida T."/>
            <person name="Sawayama S."/>
        </authorList>
    </citation>
    <scope>NUCLEOTIDE SEQUENCE [LARGE SCALE GENOMIC DNA]</scope>
    <source>
        <strain evidence="1 2">NIES-144</strain>
    </source>
</reference>
<organism evidence="1 2">
    <name type="scientific">Haematococcus lacustris</name>
    <name type="common">Green alga</name>
    <name type="synonym">Haematococcus pluvialis</name>
    <dbReference type="NCBI Taxonomy" id="44745"/>
    <lineage>
        <taxon>Eukaryota</taxon>
        <taxon>Viridiplantae</taxon>
        <taxon>Chlorophyta</taxon>
        <taxon>core chlorophytes</taxon>
        <taxon>Chlorophyceae</taxon>
        <taxon>CS clade</taxon>
        <taxon>Chlamydomonadales</taxon>
        <taxon>Haematococcaceae</taxon>
        <taxon>Haematococcus</taxon>
    </lineage>
</organism>
<dbReference type="EMBL" id="BLLF01001153">
    <property type="protein sequence ID" value="GFH17471.1"/>
    <property type="molecule type" value="Genomic_DNA"/>
</dbReference>
<dbReference type="Proteomes" id="UP000485058">
    <property type="component" value="Unassembled WGS sequence"/>
</dbReference>
<comment type="caution">
    <text evidence="1">The sequence shown here is derived from an EMBL/GenBank/DDBJ whole genome shotgun (WGS) entry which is preliminary data.</text>
</comment>
<protein>
    <submittedName>
        <fullName evidence="1">Uncharacterized protein</fullName>
    </submittedName>
</protein>
<dbReference type="AlphaFoldDB" id="A0A699Z5U3"/>
<name>A0A699Z5U3_HAELA</name>
<sequence>MVPLRLILRIQATDLGLTTCKSDALQQAVSASQLWW</sequence>
<evidence type="ECO:0000313" key="1">
    <source>
        <dbReference type="EMBL" id="GFH17471.1"/>
    </source>
</evidence>